<keyword evidence="1" id="KW-0812">Transmembrane</keyword>
<feature type="transmembrane region" description="Helical" evidence="1">
    <location>
        <begin position="47"/>
        <end position="72"/>
    </location>
</feature>
<sequence>MRLIGFRNPVWRKRAWTLATIVLVIVLASHPELRLLVPFLEAIGLDVFFALAGLQIVSALSGALMPVIFAVWRKSLPSLRRAHRLSLTVFPLAFLREFARYAVFHWLGDPGPRLWLRLHTLGRLARLGPRPAWGPALRQETA</sequence>
<gene>
    <name evidence="2" type="ORF">N789_10880</name>
</gene>
<accession>A0A091ASA3</accession>
<reference evidence="2 3" key="1">
    <citation type="submission" date="2013-09" db="EMBL/GenBank/DDBJ databases">
        <title>Genome sequencing of Arenimonas oryziterrae.</title>
        <authorList>
            <person name="Chen F."/>
            <person name="Wang G."/>
        </authorList>
    </citation>
    <scope>NUCLEOTIDE SEQUENCE [LARGE SCALE GENOMIC DNA]</scope>
    <source>
        <strain evidence="2 3">YC6267</strain>
    </source>
</reference>
<comment type="caution">
    <text evidence="2">The sequence shown here is derived from an EMBL/GenBank/DDBJ whole genome shotgun (WGS) entry which is preliminary data.</text>
</comment>
<proteinExistence type="predicted"/>
<dbReference type="EMBL" id="AVCI01000006">
    <property type="protein sequence ID" value="KFN43058.1"/>
    <property type="molecule type" value="Genomic_DNA"/>
</dbReference>
<dbReference type="OrthoDB" id="6003322at2"/>
<dbReference type="RefSeq" id="WP_022970015.1">
    <property type="nucleotide sequence ID" value="NZ_ATVD01000005.1"/>
</dbReference>
<protein>
    <submittedName>
        <fullName evidence="2">Uncharacterized protein</fullName>
    </submittedName>
</protein>
<dbReference type="STRING" id="1121015.GCA_000420545_02407"/>
<keyword evidence="1" id="KW-1133">Transmembrane helix</keyword>
<evidence type="ECO:0000313" key="2">
    <source>
        <dbReference type="EMBL" id="KFN43058.1"/>
    </source>
</evidence>
<dbReference type="PATRIC" id="fig|1121015.4.peg.1655"/>
<dbReference type="Proteomes" id="UP000029385">
    <property type="component" value="Unassembled WGS sequence"/>
</dbReference>
<organism evidence="2 3">
    <name type="scientific">Arenimonas oryziterrae DSM 21050 = YC6267</name>
    <dbReference type="NCBI Taxonomy" id="1121015"/>
    <lineage>
        <taxon>Bacteria</taxon>
        <taxon>Pseudomonadati</taxon>
        <taxon>Pseudomonadota</taxon>
        <taxon>Gammaproteobacteria</taxon>
        <taxon>Lysobacterales</taxon>
        <taxon>Lysobacteraceae</taxon>
        <taxon>Arenimonas</taxon>
    </lineage>
</organism>
<dbReference type="AlphaFoldDB" id="A0A091ASA3"/>
<keyword evidence="3" id="KW-1185">Reference proteome</keyword>
<name>A0A091ASA3_9GAMM</name>
<evidence type="ECO:0000256" key="1">
    <source>
        <dbReference type="SAM" id="Phobius"/>
    </source>
</evidence>
<keyword evidence="1" id="KW-0472">Membrane</keyword>
<evidence type="ECO:0000313" key="3">
    <source>
        <dbReference type="Proteomes" id="UP000029385"/>
    </source>
</evidence>